<gene>
    <name evidence="1" type="ORF">OXX778_LOCUS9371</name>
</gene>
<accession>A0A813WLE5</accession>
<dbReference type="AlphaFoldDB" id="A0A813WLE5"/>
<proteinExistence type="predicted"/>
<evidence type="ECO:0000313" key="1">
    <source>
        <dbReference type="EMBL" id="CAF0859647.1"/>
    </source>
</evidence>
<dbReference type="Proteomes" id="UP000663879">
    <property type="component" value="Unassembled WGS sequence"/>
</dbReference>
<dbReference type="EMBL" id="CAJNOC010001378">
    <property type="protein sequence ID" value="CAF0859647.1"/>
    <property type="molecule type" value="Genomic_DNA"/>
</dbReference>
<comment type="caution">
    <text evidence="1">The sequence shown here is derived from an EMBL/GenBank/DDBJ whole genome shotgun (WGS) entry which is preliminary data.</text>
</comment>
<keyword evidence="2" id="KW-1185">Reference proteome</keyword>
<protein>
    <submittedName>
        <fullName evidence="1">Uncharacterized protein</fullName>
    </submittedName>
</protein>
<sequence>MLNHFKKKVFFILLSVILFLVLSYKLTKLNTYKYKNVKVLEHECACFKDEKIHLIDRNNGKFLVKINEKSYPINMQQNPILTCNLYKSLKRGPNQKVIAYSLYGKNIRYYRLIANLTQKVKEFFPDHVMRIYHDNSIDESIKCDLECENSHVEFCNIHKLPFDNFEKEFNLNYIHSMKWRFLPIGDSFVDLFMSRDSDSMLIRRELDSVNEWIDSDNIGHIMRDHYQHDVPILGGMWSFKNIKNRTLGKEIFKLIIDENIARKYNGNGKSPKGSDQYFLKDHVYKLINNFSTIHDSFLCKTFSDSKPFPSQRIGDCFIGKVGACNETNSFRTCPIDCRPKNHPEWETC</sequence>
<reference evidence="1" key="1">
    <citation type="submission" date="2021-02" db="EMBL/GenBank/DDBJ databases">
        <authorList>
            <person name="Nowell W R."/>
        </authorList>
    </citation>
    <scope>NUCLEOTIDE SEQUENCE</scope>
    <source>
        <strain evidence="1">Ploen Becks lab</strain>
    </source>
</reference>
<evidence type="ECO:0000313" key="2">
    <source>
        <dbReference type="Proteomes" id="UP000663879"/>
    </source>
</evidence>
<organism evidence="1 2">
    <name type="scientific">Brachionus calyciflorus</name>
    <dbReference type="NCBI Taxonomy" id="104777"/>
    <lineage>
        <taxon>Eukaryota</taxon>
        <taxon>Metazoa</taxon>
        <taxon>Spiralia</taxon>
        <taxon>Gnathifera</taxon>
        <taxon>Rotifera</taxon>
        <taxon>Eurotatoria</taxon>
        <taxon>Monogononta</taxon>
        <taxon>Pseudotrocha</taxon>
        <taxon>Ploima</taxon>
        <taxon>Brachionidae</taxon>
        <taxon>Brachionus</taxon>
    </lineage>
</organism>
<dbReference type="OrthoDB" id="204305at2759"/>
<name>A0A813WLE5_9BILA</name>